<dbReference type="Gramene" id="rna-AYBTSS11_LOCUS6396">
    <property type="protein sequence ID" value="CAJ1933514.1"/>
    <property type="gene ID" value="gene-AYBTSS11_LOCUS6396"/>
</dbReference>
<reference evidence="1" key="1">
    <citation type="submission" date="2023-10" db="EMBL/GenBank/DDBJ databases">
        <authorList>
            <person name="Domelevo Entfellner J.-B."/>
        </authorList>
    </citation>
    <scope>NUCLEOTIDE SEQUENCE</scope>
</reference>
<proteinExistence type="predicted"/>
<sequence length="69" mass="7781">MTQNLWQQFDQRLMNLGLSQQATAVAGVPSGEDTKHLIRCELYAEDTDSPRLVAFGKMFQGVTILLRIQ</sequence>
<dbReference type="EMBL" id="OY731399">
    <property type="protein sequence ID" value="CAJ1933514.1"/>
    <property type="molecule type" value="Genomic_DNA"/>
</dbReference>
<dbReference type="Proteomes" id="UP001189624">
    <property type="component" value="Chromosome 2"/>
</dbReference>
<dbReference type="AlphaFoldDB" id="A0AA86RX89"/>
<organism evidence="1 2">
    <name type="scientific">Sphenostylis stenocarpa</name>
    <dbReference type="NCBI Taxonomy" id="92480"/>
    <lineage>
        <taxon>Eukaryota</taxon>
        <taxon>Viridiplantae</taxon>
        <taxon>Streptophyta</taxon>
        <taxon>Embryophyta</taxon>
        <taxon>Tracheophyta</taxon>
        <taxon>Spermatophyta</taxon>
        <taxon>Magnoliopsida</taxon>
        <taxon>eudicotyledons</taxon>
        <taxon>Gunneridae</taxon>
        <taxon>Pentapetalae</taxon>
        <taxon>rosids</taxon>
        <taxon>fabids</taxon>
        <taxon>Fabales</taxon>
        <taxon>Fabaceae</taxon>
        <taxon>Papilionoideae</taxon>
        <taxon>50 kb inversion clade</taxon>
        <taxon>NPAAA clade</taxon>
        <taxon>indigoferoid/millettioid clade</taxon>
        <taxon>Phaseoleae</taxon>
        <taxon>Sphenostylis</taxon>
    </lineage>
</organism>
<evidence type="ECO:0000313" key="2">
    <source>
        <dbReference type="Proteomes" id="UP001189624"/>
    </source>
</evidence>
<keyword evidence="2" id="KW-1185">Reference proteome</keyword>
<protein>
    <submittedName>
        <fullName evidence="1">Uncharacterized protein</fullName>
    </submittedName>
</protein>
<evidence type="ECO:0000313" key="1">
    <source>
        <dbReference type="EMBL" id="CAJ1933514.1"/>
    </source>
</evidence>
<gene>
    <name evidence="1" type="ORF">AYBTSS11_LOCUS6396</name>
</gene>
<name>A0AA86RX89_9FABA</name>
<accession>A0AA86RX89</accession>